<protein>
    <submittedName>
        <fullName evidence="1">Uncharacterized protein</fullName>
    </submittedName>
</protein>
<dbReference type="AlphaFoldDB" id="X1QMW6"/>
<evidence type="ECO:0000313" key="1">
    <source>
        <dbReference type="EMBL" id="GAI56121.1"/>
    </source>
</evidence>
<proteinExistence type="predicted"/>
<name>X1QMW6_9ZZZZ</name>
<dbReference type="EMBL" id="BARV01037969">
    <property type="protein sequence ID" value="GAI56121.1"/>
    <property type="molecule type" value="Genomic_DNA"/>
</dbReference>
<organism evidence="1">
    <name type="scientific">marine sediment metagenome</name>
    <dbReference type="NCBI Taxonomy" id="412755"/>
    <lineage>
        <taxon>unclassified sequences</taxon>
        <taxon>metagenomes</taxon>
        <taxon>ecological metagenomes</taxon>
    </lineage>
</organism>
<reference evidence="1" key="1">
    <citation type="journal article" date="2014" name="Front. Microbiol.">
        <title>High frequency of phylogenetically diverse reductive dehalogenase-homologous genes in deep subseafloor sedimentary metagenomes.</title>
        <authorList>
            <person name="Kawai M."/>
            <person name="Futagami T."/>
            <person name="Toyoda A."/>
            <person name="Takaki Y."/>
            <person name="Nishi S."/>
            <person name="Hori S."/>
            <person name="Arai W."/>
            <person name="Tsubouchi T."/>
            <person name="Morono Y."/>
            <person name="Uchiyama I."/>
            <person name="Ito T."/>
            <person name="Fujiyama A."/>
            <person name="Inagaki F."/>
            <person name="Takami H."/>
        </authorList>
    </citation>
    <scope>NUCLEOTIDE SEQUENCE</scope>
    <source>
        <strain evidence="1">Expedition CK06-06</strain>
    </source>
</reference>
<accession>X1QMW6</accession>
<sequence length="68" mass="7605">MFLKVKGQALTEGSLHLTFDLNVTQLGFSLSLKLWFGEFDTNNGGEPLPNIFTGQVGLILFEEFILWA</sequence>
<comment type="caution">
    <text evidence="1">The sequence shown here is derived from an EMBL/GenBank/DDBJ whole genome shotgun (WGS) entry which is preliminary data.</text>
</comment>
<gene>
    <name evidence="1" type="ORF">S06H3_58619</name>
</gene>